<dbReference type="SUPFAM" id="SSF57850">
    <property type="entry name" value="RING/U-box"/>
    <property type="match status" value="1"/>
</dbReference>
<reference evidence="1 2" key="1">
    <citation type="submission" date="2015-11" db="EMBL/GenBank/DDBJ databases">
        <title>Genomes and virulence difference between two physiological races of Phytophthora nicotianae.</title>
        <authorList>
            <person name="Liu H."/>
            <person name="Ma X."/>
            <person name="Yu H."/>
            <person name="Fang D."/>
            <person name="Li Y."/>
            <person name="Wang X."/>
            <person name="Wang W."/>
            <person name="Dong Y."/>
            <person name="Xiao B."/>
        </authorList>
    </citation>
    <scope>NUCLEOTIDE SEQUENCE [LARGE SCALE GENOMIC DNA]</scope>
    <source>
        <strain evidence="2">race 1</strain>
    </source>
</reference>
<sequence length="189" mass="21627">MEVLPKLDELKELTSTDHFEHAVYLDSDTIDFVDEVDGEAVEAQLAEVYALEVYREEIRRAEQVILDEAVARSFYAKEEHKLLNATDYDLDADSDDDSSEFPTDYVKEALNAVDFATYEQFLKDRDWRSLDLQSDRDYTNVVRQNHAVQCPGCGVGVQKVMGCNHMTCLNGHQFCFLCTSKWKTCACQT</sequence>
<dbReference type="AlphaFoldDB" id="A0A0W8DPA2"/>
<evidence type="ECO:0000313" key="1">
    <source>
        <dbReference type="EMBL" id="KUF98163.1"/>
    </source>
</evidence>
<proteinExistence type="predicted"/>
<protein>
    <submittedName>
        <fullName evidence="1">Uncharacterized protein</fullName>
    </submittedName>
</protein>
<dbReference type="CDD" id="cd20336">
    <property type="entry name" value="Rcat_RBR"/>
    <property type="match status" value="1"/>
</dbReference>
<dbReference type="EMBL" id="LNFP01000078">
    <property type="protein sequence ID" value="KUF98163.1"/>
    <property type="molecule type" value="Genomic_DNA"/>
</dbReference>
<gene>
    <name evidence="1" type="ORF">AM588_10010487</name>
</gene>
<dbReference type="Proteomes" id="UP000054636">
    <property type="component" value="Unassembled WGS sequence"/>
</dbReference>
<dbReference type="Gene3D" id="1.20.120.1750">
    <property type="match status" value="1"/>
</dbReference>
<name>A0A0W8DPA2_PHYNI</name>
<comment type="caution">
    <text evidence="1">The sequence shown here is derived from an EMBL/GenBank/DDBJ whole genome shotgun (WGS) entry which is preliminary data.</text>
</comment>
<organism evidence="1 2">
    <name type="scientific">Phytophthora nicotianae</name>
    <name type="common">Potato buckeye rot agent</name>
    <name type="synonym">Phytophthora parasitica</name>
    <dbReference type="NCBI Taxonomy" id="4792"/>
    <lineage>
        <taxon>Eukaryota</taxon>
        <taxon>Sar</taxon>
        <taxon>Stramenopiles</taxon>
        <taxon>Oomycota</taxon>
        <taxon>Peronosporomycetes</taxon>
        <taxon>Peronosporales</taxon>
        <taxon>Peronosporaceae</taxon>
        <taxon>Phytophthora</taxon>
    </lineage>
</organism>
<evidence type="ECO:0000313" key="2">
    <source>
        <dbReference type="Proteomes" id="UP000054636"/>
    </source>
</evidence>
<dbReference type="Pfam" id="PF26200">
    <property type="entry name" value="Rcat_RNF216"/>
    <property type="match status" value="1"/>
</dbReference>
<accession>A0A0W8DPA2</accession>